<dbReference type="EMBL" id="DQ534058">
    <property type="protein sequence ID" value="ABG78812.1"/>
    <property type="molecule type" value="Genomic_DNA"/>
</dbReference>
<dbReference type="GO" id="GO:0030246">
    <property type="term" value="F:carbohydrate binding"/>
    <property type="evidence" value="ECO:0007669"/>
    <property type="project" value="UniProtKB-KW"/>
</dbReference>
<feature type="signal peptide" evidence="3">
    <location>
        <begin position="1"/>
        <end position="22"/>
    </location>
</feature>
<dbReference type="PROSITE" id="PS00308">
    <property type="entry name" value="LECTIN_LEGUME_ALPHA"/>
    <property type="match status" value="1"/>
</dbReference>
<dbReference type="InterPro" id="IPR001220">
    <property type="entry name" value="Legume_lectin_dom"/>
</dbReference>
<organism evidence="5">
    <name type="scientific">Lablab purpureus</name>
    <name type="common">Hyacinth bean</name>
    <name type="synonym">Dolichos lablab</name>
    <dbReference type="NCBI Taxonomy" id="35936"/>
    <lineage>
        <taxon>Eukaryota</taxon>
        <taxon>Viridiplantae</taxon>
        <taxon>Streptophyta</taxon>
        <taxon>Embryophyta</taxon>
        <taxon>Tracheophyta</taxon>
        <taxon>Spermatophyta</taxon>
        <taxon>Magnoliopsida</taxon>
        <taxon>eudicotyledons</taxon>
        <taxon>Gunneridae</taxon>
        <taxon>Pentapetalae</taxon>
        <taxon>rosids</taxon>
        <taxon>fabids</taxon>
        <taxon>Fabales</taxon>
        <taxon>Fabaceae</taxon>
        <taxon>Papilionoideae</taxon>
        <taxon>50 kb inversion clade</taxon>
        <taxon>NPAAA clade</taxon>
        <taxon>indigoferoid/millettioid clade</taxon>
        <taxon>Phaseoleae</taxon>
        <taxon>Lablab</taxon>
    </lineage>
</organism>
<dbReference type="Gene3D" id="2.60.120.200">
    <property type="match status" value="1"/>
</dbReference>
<dbReference type="PANTHER" id="PTHR32401:SF45">
    <property type="entry name" value="LECTIN"/>
    <property type="match status" value="1"/>
</dbReference>
<protein>
    <submittedName>
        <fullName evidence="5">Alpha amylase inhibitor</fullName>
    </submittedName>
</protein>
<proteinExistence type="inferred from homology"/>
<evidence type="ECO:0000259" key="4">
    <source>
        <dbReference type="Pfam" id="PF00139"/>
    </source>
</evidence>
<comment type="similarity">
    <text evidence="1">Belongs to the leguminous lectin family.</text>
</comment>
<evidence type="ECO:0000256" key="1">
    <source>
        <dbReference type="ARBA" id="ARBA00007606"/>
    </source>
</evidence>
<dbReference type="InterPro" id="IPR000985">
    <property type="entry name" value="Lectin_LegA_CS"/>
</dbReference>
<feature type="domain" description="Legume lectin" evidence="4">
    <location>
        <begin position="26"/>
        <end position="258"/>
    </location>
</feature>
<keyword evidence="3" id="KW-0732">Signal</keyword>
<dbReference type="Pfam" id="PF00139">
    <property type="entry name" value="Lectin_legB"/>
    <property type="match status" value="1"/>
</dbReference>
<dbReference type="AlphaFoldDB" id="A9X5U9"/>
<dbReference type="PIRSF" id="PIRSF002690">
    <property type="entry name" value="L-type_lectin_plant"/>
    <property type="match status" value="1"/>
</dbReference>
<name>A9X5U9_LABPU</name>
<accession>A9X5U9</accession>
<reference evidence="5" key="1">
    <citation type="submission" date="2006-05" db="EMBL/GenBank/DDBJ databases">
        <title>Cloning and functional expression of the gene encoding an inhibitor against A. flavus alpha amylase, novel lectin-like protein from L. purpureus (Dolicos lablab).</title>
        <authorList>
            <person name="Huh G.-H."/>
            <person name="Kim Y.-H."/>
            <person name="Cho E.-H."/>
            <person name="Woloshuk C.P."/>
        </authorList>
    </citation>
    <scope>NUCLEOTIDE SEQUENCE</scope>
    <source>
        <strain evidence="5">H07</strain>
    </source>
</reference>
<dbReference type="PANTHER" id="PTHR32401">
    <property type="entry name" value="CONCANAVALIN A-LIKE LECTIN FAMILY PROTEIN"/>
    <property type="match status" value="1"/>
</dbReference>
<evidence type="ECO:0000256" key="3">
    <source>
        <dbReference type="SAM" id="SignalP"/>
    </source>
</evidence>
<dbReference type="CDD" id="cd06899">
    <property type="entry name" value="lectin_legume_LecRK_Arcelin_ConA"/>
    <property type="match status" value="1"/>
</dbReference>
<evidence type="ECO:0000256" key="2">
    <source>
        <dbReference type="ARBA" id="ARBA00022734"/>
    </source>
</evidence>
<dbReference type="InterPro" id="IPR013320">
    <property type="entry name" value="ConA-like_dom_sf"/>
</dbReference>
<feature type="chain" id="PRO_5002746339" evidence="3">
    <location>
        <begin position="23"/>
        <end position="274"/>
    </location>
</feature>
<dbReference type="InterPro" id="IPR050258">
    <property type="entry name" value="Leguminous_Lectin"/>
</dbReference>
<dbReference type="SUPFAM" id="SSF49899">
    <property type="entry name" value="Concanavalin A-like lectins/glucanases"/>
    <property type="match status" value="1"/>
</dbReference>
<evidence type="ECO:0000313" key="5">
    <source>
        <dbReference type="EMBL" id="ABG78812.1"/>
    </source>
</evidence>
<sequence>MASFNFSIALCLFVVLLSHANANNLVSFTMKRFDEQNLILQRDAKVSSGTLRLTNVSAKGVPLAFSIGRAFYTTPIRVWDKSTGSVASWATSFTFNINAPNKATTADGLAFALVPVGAQPRTRAGYLGLFDTADNNSSVQTLAVEFDNHRNAWDPETYHIGIDVNSIKSIKTTSWNWANGQNARVLITYDDTTSLLVASLAHPSQQTSFILSERVDVTKVLPEWVSVGFSATTGNTSNYIQTNDVLSWSFASELPNSPDTDGLDLASFVLHEAI</sequence>
<keyword evidence="2" id="KW-0430">Lectin</keyword>
<dbReference type="InterPro" id="IPR016363">
    <property type="entry name" value="L-lectin"/>
</dbReference>